<dbReference type="EMBL" id="CACRTG010000028">
    <property type="protein sequence ID" value="VYT30358.1"/>
    <property type="molecule type" value="Genomic_DNA"/>
</dbReference>
<sequence length="404" mass="46909">MRLIHTADWHLGKHIEGHSRLEEQELFLEDFVNIVKERDADVVLIAGDIYDSSNPPAKAEQLFYDTLKKISDGGRRLTIVIAGNHDNPERLVSATPLAMEHGIIMVGTPKTVIPKGQYGSWKVCRSGEGYIRIEKKSEQAVVLTVPFPSEKRLEEVLYSEMESEEMQLETYNERLRCLFERLADQFEEETVNIIVSHLFVMDSLEEGSERSIQLGGSYLADPDIFPKLADYVALGHIHRPQSVPGHPNIRYSGSPIEYRKGEERYQKQVLCVDIRKGEPVKVEPIELKQYKPIEVWRCTSISEAIMVCEENRDKNCWVYLEIETERAILEDEIKKMKQTKKDILEIHPILREKDTEEAETSWKDRPFPEVFAEFYRRERGVEMSEETRDMLLKLCEEEEPHETD</sequence>
<dbReference type="GO" id="GO:0006260">
    <property type="term" value="P:DNA replication"/>
    <property type="evidence" value="ECO:0007669"/>
    <property type="project" value="UniProtKB-KW"/>
</dbReference>
<comment type="function">
    <text evidence="7">SbcCD cleaves DNA hairpin structures. These structures can inhibit DNA replication and are intermediates in certain DNA recombination reactions. The complex acts as a 3'-&gt;5' double strand exonuclease that can open hairpins. It also has a 5' single-strand endonuclease activity.</text>
</comment>
<keyword evidence="7" id="KW-0255">Endonuclease</keyword>
<evidence type="ECO:0000256" key="2">
    <source>
        <dbReference type="ARBA" id="ARBA00011322"/>
    </source>
</evidence>
<evidence type="ECO:0000256" key="1">
    <source>
        <dbReference type="ARBA" id="ARBA00010555"/>
    </source>
</evidence>
<dbReference type="Pfam" id="PF00149">
    <property type="entry name" value="Metallophos"/>
    <property type="match status" value="1"/>
</dbReference>
<feature type="domain" description="Nuclease SbcCD subunit D C-terminal" evidence="9">
    <location>
        <begin position="290"/>
        <end position="378"/>
    </location>
</feature>
<evidence type="ECO:0000256" key="4">
    <source>
        <dbReference type="ARBA" id="ARBA00022722"/>
    </source>
</evidence>
<dbReference type="AlphaFoldDB" id="A0A6N2VJL2"/>
<evidence type="ECO:0000256" key="5">
    <source>
        <dbReference type="ARBA" id="ARBA00022801"/>
    </source>
</evidence>
<dbReference type="InterPro" id="IPR050535">
    <property type="entry name" value="DNA_Repair-Maintenance_Comp"/>
</dbReference>
<name>A0A6N2VJL2_9FIRM</name>
<dbReference type="GO" id="GO:0004519">
    <property type="term" value="F:endonuclease activity"/>
    <property type="evidence" value="ECO:0007669"/>
    <property type="project" value="UniProtKB-KW"/>
</dbReference>
<keyword evidence="7" id="KW-0233">DNA recombination</keyword>
<comment type="similarity">
    <text evidence="1 7">Belongs to the SbcD family.</text>
</comment>
<evidence type="ECO:0000313" key="10">
    <source>
        <dbReference type="EMBL" id="VYT30358.1"/>
    </source>
</evidence>
<keyword evidence="5 7" id="KW-0378">Hydrolase</keyword>
<dbReference type="GO" id="GO:0008408">
    <property type="term" value="F:3'-5' exonuclease activity"/>
    <property type="evidence" value="ECO:0007669"/>
    <property type="project" value="InterPro"/>
</dbReference>
<evidence type="ECO:0000259" key="9">
    <source>
        <dbReference type="Pfam" id="PF12320"/>
    </source>
</evidence>
<dbReference type="Pfam" id="PF12320">
    <property type="entry name" value="SbcD_C"/>
    <property type="match status" value="1"/>
</dbReference>
<reference evidence="10" key="1">
    <citation type="submission" date="2019-11" db="EMBL/GenBank/DDBJ databases">
        <authorList>
            <person name="Feng L."/>
        </authorList>
    </citation>
    <scope>NUCLEOTIDE SEQUENCE</scope>
    <source>
        <strain evidence="10">CnexileLFYP112</strain>
    </source>
</reference>
<evidence type="ECO:0000259" key="8">
    <source>
        <dbReference type="Pfam" id="PF00149"/>
    </source>
</evidence>
<gene>
    <name evidence="7 10" type="primary">sbcD</name>
    <name evidence="10" type="ORF">CNLFYP112_02761</name>
</gene>
<evidence type="ECO:0000256" key="6">
    <source>
        <dbReference type="ARBA" id="ARBA00022839"/>
    </source>
</evidence>
<dbReference type="PANTHER" id="PTHR30337">
    <property type="entry name" value="COMPONENT OF ATP-DEPENDENT DSDNA EXONUCLEASE"/>
    <property type="match status" value="1"/>
</dbReference>
<keyword evidence="6 7" id="KW-0269">Exonuclease</keyword>
<dbReference type="InterPro" id="IPR026843">
    <property type="entry name" value="SbcD_C"/>
</dbReference>
<dbReference type="InterPro" id="IPR029052">
    <property type="entry name" value="Metallo-depent_PP-like"/>
</dbReference>
<dbReference type="InterPro" id="IPR004593">
    <property type="entry name" value="SbcD"/>
</dbReference>
<feature type="coiled-coil region" evidence="7">
    <location>
        <begin position="319"/>
        <end position="346"/>
    </location>
</feature>
<dbReference type="Gene3D" id="3.60.21.10">
    <property type="match status" value="1"/>
</dbReference>
<comment type="subunit">
    <text evidence="2 7">Heterodimer of SbcC and SbcD.</text>
</comment>
<keyword evidence="7" id="KW-0235">DNA replication</keyword>
<organism evidence="10">
    <name type="scientific">[Clostridium] nexile</name>
    <dbReference type="NCBI Taxonomy" id="29361"/>
    <lineage>
        <taxon>Bacteria</taxon>
        <taxon>Bacillati</taxon>
        <taxon>Bacillota</taxon>
        <taxon>Clostridia</taxon>
        <taxon>Lachnospirales</taxon>
        <taxon>Lachnospiraceae</taxon>
        <taxon>Tyzzerella</taxon>
    </lineage>
</organism>
<dbReference type="GO" id="GO:0006310">
    <property type="term" value="P:DNA recombination"/>
    <property type="evidence" value="ECO:0007669"/>
    <property type="project" value="UniProtKB-KW"/>
</dbReference>
<dbReference type="InterPro" id="IPR041796">
    <property type="entry name" value="Mre11_N"/>
</dbReference>
<feature type="domain" description="Calcineurin-like phosphoesterase" evidence="8">
    <location>
        <begin position="1"/>
        <end position="240"/>
    </location>
</feature>
<dbReference type="NCBIfam" id="TIGR00619">
    <property type="entry name" value="sbcd"/>
    <property type="match status" value="1"/>
</dbReference>
<proteinExistence type="inferred from homology"/>
<keyword evidence="7" id="KW-0175">Coiled coil</keyword>
<evidence type="ECO:0000256" key="3">
    <source>
        <dbReference type="ARBA" id="ARBA00013365"/>
    </source>
</evidence>
<protein>
    <recommendedName>
        <fullName evidence="3 7">Nuclease SbcCD subunit D</fullName>
    </recommendedName>
</protein>
<dbReference type="CDD" id="cd00840">
    <property type="entry name" value="MPP_Mre11_N"/>
    <property type="match status" value="1"/>
</dbReference>
<dbReference type="SUPFAM" id="SSF56300">
    <property type="entry name" value="Metallo-dependent phosphatases"/>
    <property type="match status" value="1"/>
</dbReference>
<dbReference type="InterPro" id="IPR004843">
    <property type="entry name" value="Calcineurin-like_PHP"/>
</dbReference>
<dbReference type="PANTHER" id="PTHR30337:SF0">
    <property type="entry name" value="NUCLEASE SBCCD SUBUNIT D"/>
    <property type="match status" value="1"/>
</dbReference>
<keyword evidence="4 7" id="KW-0540">Nuclease</keyword>
<accession>A0A6N2VJL2</accession>
<evidence type="ECO:0000256" key="7">
    <source>
        <dbReference type="RuleBase" id="RU363069"/>
    </source>
</evidence>